<proteinExistence type="predicted"/>
<sequence>MAIDLSNLTGQSISNNIRTIISQAQALGFKLPATVQAKLNRDKYLNDLVEEITQAEIEAATPEDVPALVERIARNSAFQNPTAQDALGKLRRNFDQDLQNTLRGSAEELYDAVAKKVNKEFSVISTDACAVPYAFAANPALWERQGRETIDAYKRLRISLPAVAPLVNLLNLIAITFFPALPADKWELAAIANLQPFYNFTGQTSPKLAQLKLPANAPLVSLEMVTYLAERDIFLGAQSLQERHATESALIAQASGWVQLSGGKWVTSEEAAGYPQSTQGLAIAHFNENAVQL</sequence>
<protein>
    <submittedName>
        <fullName evidence="1">Uncharacterized protein</fullName>
    </submittedName>
</protein>
<evidence type="ECO:0000313" key="2">
    <source>
        <dbReference type="Proteomes" id="UP001227101"/>
    </source>
</evidence>
<dbReference type="RefSeq" id="WP_285454710.1">
    <property type="nucleotide sequence ID" value="NZ_CP127173.1"/>
</dbReference>
<dbReference type="Proteomes" id="UP001227101">
    <property type="component" value="Chromosome"/>
</dbReference>
<evidence type="ECO:0000313" key="1">
    <source>
        <dbReference type="EMBL" id="WIV57439.1"/>
    </source>
</evidence>
<organism evidence="1 2">
    <name type="scientific">Amycolatopsis nalaikhensis</name>
    <dbReference type="NCBI Taxonomy" id="715472"/>
    <lineage>
        <taxon>Bacteria</taxon>
        <taxon>Bacillati</taxon>
        <taxon>Actinomycetota</taxon>
        <taxon>Actinomycetes</taxon>
        <taxon>Pseudonocardiales</taxon>
        <taxon>Pseudonocardiaceae</taxon>
        <taxon>Amycolatopsis</taxon>
    </lineage>
</organism>
<name>A0ABY8XP69_9PSEU</name>
<reference evidence="1 2" key="1">
    <citation type="submission" date="2023-06" db="EMBL/GenBank/DDBJ databases">
        <authorList>
            <person name="Oyuntsetseg B."/>
            <person name="Kim S.B."/>
        </authorList>
    </citation>
    <scope>NUCLEOTIDE SEQUENCE [LARGE SCALE GENOMIC DNA]</scope>
    <source>
        <strain evidence="1 2">2-2</strain>
    </source>
</reference>
<gene>
    <name evidence="1" type="ORF">QP939_01730</name>
</gene>
<accession>A0ABY8XP69</accession>
<dbReference type="EMBL" id="CP127173">
    <property type="protein sequence ID" value="WIV57439.1"/>
    <property type="molecule type" value="Genomic_DNA"/>
</dbReference>
<keyword evidence="2" id="KW-1185">Reference proteome</keyword>